<evidence type="ECO:0000259" key="1">
    <source>
        <dbReference type="PROSITE" id="PS50181"/>
    </source>
</evidence>
<gene>
    <name evidence="2" type="ORF">TRICI_003868</name>
</gene>
<keyword evidence="3" id="KW-1185">Reference proteome</keyword>
<dbReference type="Gene3D" id="3.80.10.10">
    <property type="entry name" value="Ribonuclease Inhibitor"/>
    <property type="match status" value="1"/>
</dbReference>
<comment type="caution">
    <text evidence="2">The sequence shown here is derived from an EMBL/GenBank/DDBJ whole genome shotgun (WGS) entry which is preliminary data.</text>
</comment>
<name>A0A642V249_9ASCO</name>
<reference evidence="2" key="1">
    <citation type="journal article" date="2019" name="G3 (Bethesda)">
        <title>Genome Assemblies of Two Rare Opportunistic Yeast Pathogens: Diutina rugosa (syn. Candida rugosa) and Trichomonascus ciferrii (syn. Candida ciferrii).</title>
        <authorList>
            <person name="Mixao V."/>
            <person name="Saus E."/>
            <person name="Hansen A.P."/>
            <person name="Lass-Florl C."/>
            <person name="Gabaldon T."/>
        </authorList>
    </citation>
    <scope>NUCLEOTIDE SEQUENCE</scope>
    <source>
        <strain evidence="2">CBS 4856</strain>
    </source>
</reference>
<dbReference type="Pfam" id="PF12937">
    <property type="entry name" value="F-box-like"/>
    <property type="match status" value="1"/>
</dbReference>
<dbReference type="InterPro" id="IPR032675">
    <property type="entry name" value="LRR_dom_sf"/>
</dbReference>
<dbReference type="SMART" id="SM00256">
    <property type="entry name" value="FBOX"/>
    <property type="match status" value="1"/>
</dbReference>
<dbReference type="AlphaFoldDB" id="A0A642V249"/>
<dbReference type="CDD" id="cd09917">
    <property type="entry name" value="F-box_SF"/>
    <property type="match status" value="1"/>
</dbReference>
<dbReference type="SUPFAM" id="SSF81383">
    <property type="entry name" value="F-box domain"/>
    <property type="match status" value="1"/>
</dbReference>
<dbReference type="SUPFAM" id="SSF52047">
    <property type="entry name" value="RNI-like"/>
    <property type="match status" value="1"/>
</dbReference>
<feature type="domain" description="F-box" evidence="1">
    <location>
        <begin position="3"/>
        <end position="48"/>
    </location>
</feature>
<dbReference type="EMBL" id="SWFS01000290">
    <property type="protein sequence ID" value="KAA8911258.1"/>
    <property type="molecule type" value="Genomic_DNA"/>
</dbReference>
<evidence type="ECO:0000313" key="2">
    <source>
        <dbReference type="EMBL" id="KAA8911258.1"/>
    </source>
</evidence>
<proteinExistence type="predicted"/>
<protein>
    <recommendedName>
        <fullName evidence="1">F-box domain-containing protein</fullName>
    </recommendedName>
</protein>
<sequence length="519" mass="59498">MAKPELMCLPNELLEDIADELSTASLLSLQSTCRQLRAVVSRRLWKRVEINFATDKRSPLVQQERWNKHFTGRSSDDRRQVWMVINRNHVEEFFHLYLAGGLSAVLKEVRNMNIVESLEGYGRDPWGVVDEASSPFRNRNYHYLRYLDPEDFPRLELIRVCSSISDEVSDSSLLDLLSRFPRVEKYVWATRLSCQRQKSTDVLMIDAIVSSTTSLSLAFDAQTAQTPNDNVMKSFAPFLPSLTTLQLVGKERERCVMPAAKLKAFLEPAQRLRKLALVRIEVDNPEQVEWMPESVNRLQFVAREDRRHDEPIAYPSLDCPSVRSLYVNMLRGKDTVNLRSLTFTGLTNLFFVSSKRDPDPGFDVALFENNPHLVRVVYNCSSSAGLRVLGDHCGGSLEILSLQRRRSPSGELLQYDVDDLSELSKKCTHLRFLELRASSNQMMNPVRVLKEFVSNCTTLKEVYVVSTGKFVCPTFVPLRINSVSDGYCHHYVGHSSRVFVYKVDVPAFKDYWCAYNRTQ</sequence>
<dbReference type="InterPro" id="IPR036047">
    <property type="entry name" value="F-box-like_dom_sf"/>
</dbReference>
<dbReference type="VEuPathDB" id="FungiDB:TRICI_003868"/>
<accession>A0A642V249</accession>
<organism evidence="2 3">
    <name type="scientific">Trichomonascus ciferrii</name>
    <dbReference type="NCBI Taxonomy" id="44093"/>
    <lineage>
        <taxon>Eukaryota</taxon>
        <taxon>Fungi</taxon>
        <taxon>Dikarya</taxon>
        <taxon>Ascomycota</taxon>
        <taxon>Saccharomycotina</taxon>
        <taxon>Dipodascomycetes</taxon>
        <taxon>Dipodascales</taxon>
        <taxon>Trichomonascaceae</taxon>
        <taxon>Trichomonascus</taxon>
        <taxon>Trichomonascus ciferrii complex</taxon>
    </lineage>
</organism>
<dbReference type="PROSITE" id="PS50181">
    <property type="entry name" value="FBOX"/>
    <property type="match status" value="1"/>
</dbReference>
<evidence type="ECO:0000313" key="3">
    <source>
        <dbReference type="Proteomes" id="UP000761534"/>
    </source>
</evidence>
<dbReference type="InterPro" id="IPR001810">
    <property type="entry name" value="F-box_dom"/>
</dbReference>
<dbReference type="Proteomes" id="UP000761534">
    <property type="component" value="Unassembled WGS sequence"/>
</dbReference>
<dbReference type="Gene3D" id="1.20.1280.50">
    <property type="match status" value="1"/>
</dbReference>